<dbReference type="InterPro" id="IPR050316">
    <property type="entry name" value="Tyrosinase/Hemocyanin"/>
</dbReference>
<comment type="caution">
    <text evidence="5">The sequence shown here is derived from an EMBL/GenBank/DDBJ whole genome shotgun (WGS) entry which is preliminary data.</text>
</comment>
<evidence type="ECO:0000256" key="2">
    <source>
        <dbReference type="ARBA" id="ARBA00023008"/>
    </source>
</evidence>
<evidence type="ECO:0000259" key="4">
    <source>
        <dbReference type="Pfam" id="PF00264"/>
    </source>
</evidence>
<dbReference type="InterPro" id="IPR002227">
    <property type="entry name" value="Tyrosinase_Cu-bd"/>
</dbReference>
<dbReference type="Proteomes" id="UP000631114">
    <property type="component" value="Unassembled WGS sequence"/>
</dbReference>
<dbReference type="SUPFAM" id="SSF48056">
    <property type="entry name" value="Di-copper centre-containing domain"/>
    <property type="match status" value="1"/>
</dbReference>
<keyword evidence="6" id="KW-1185">Reference proteome</keyword>
<organism evidence="5 6">
    <name type="scientific">Coptis chinensis</name>
    <dbReference type="NCBI Taxonomy" id="261450"/>
    <lineage>
        <taxon>Eukaryota</taxon>
        <taxon>Viridiplantae</taxon>
        <taxon>Streptophyta</taxon>
        <taxon>Embryophyta</taxon>
        <taxon>Tracheophyta</taxon>
        <taxon>Spermatophyta</taxon>
        <taxon>Magnoliopsida</taxon>
        <taxon>Ranunculales</taxon>
        <taxon>Ranunculaceae</taxon>
        <taxon>Coptidoideae</taxon>
        <taxon>Coptis</taxon>
    </lineage>
</organism>
<keyword evidence="3" id="KW-0812">Transmembrane</keyword>
<proteinExistence type="predicted"/>
<dbReference type="OrthoDB" id="6132182at2759"/>
<dbReference type="Gene3D" id="1.10.1280.10">
    <property type="entry name" value="Di-copper center containing domain from catechol oxidase"/>
    <property type="match status" value="1"/>
</dbReference>
<evidence type="ECO:0000313" key="6">
    <source>
        <dbReference type="Proteomes" id="UP000631114"/>
    </source>
</evidence>
<dbReference type="GO" id="GO:0046872">
    <property type="term" value="F:metal ion binding"/>
    <property type="evidence" value="ECO:0007669"/>
    <property type="project" value="UniProtKB-KW"/>
</dbReference>
<accession>A0A835HKR8</accession>
<dbReference type="PRINTS" id="PR00092">
    <property type="entry name" value="TYROSINASE"/>
</dbReference>
<evidence type="ECO:0000313" key="5">
    <source>
        <dbReference type="EMBL" id="KAF9600139.1"/>
    </source>
</evidence>
<keyword evidence="3" id="KW-0472">Membrane</keyword>
<dbReference type="EMBL" id="JADFTS010000006">
    <property type="protein sequence ID" value="KAF9600139.1"/>
    <property type="molecule type" value="Genomic_DNA"/>
</dbReference>
<dbReference type="GO" id="GO:0016491">
    <property type="term" value="F:oxidoreductase activity"/>
    <property type="evidence" value="ECO:0007669"/>
    <property type="project" value="InterPro"/>
</dbReference>
<gene>
    <name evidence="5" type="ORF">IFM89_003823</name>
</gene>
<sequence length="289" mass="33325">MRIRKSVQEMAHEDLILFNEAVRKMKELPKDDPRNFMQQAQIHCAYCNDAFGQVDFPKTSVQVHGSWLFLPWHRFYIYFWERILGKLVGRTDLAIPYWDWDSKTGMKMPLIYKETVGSLNYLYNPNRNADHLDALLDYKYINPNDTPKDPCNADPEPDDLPTYDVITNNQKQLYDLIQNGKRNPELFHGRPIREGQVRDSPGSMESLHTMRGLANSMCLSGTWVISTLLLGTPCSMVTMLILIACGTSTENKLAVLPRLDDGTVISKIMIGLTRPSYFRMRKTNWSSVR</sequence>
<evidence type="ECO:0000256" key="3">
    <source>
        <dbReference type="SAM" id="Phobius"/>
    </source>
</evidence>
<dbReference type="AlphaFoldDB" id="A0A835HKR8"/>
<keyword evidence="3" id="KW-1133">Transmembrane helix</keyword>
<reference evidence="5 6" key="1">
    <citation type="submission" date="2020-10" db="EMBL/GenBank/DDBJ databases">
        <title>The Coptis chinensis genome and diversification of protoberbering-type alkaloids.</title>
        <authorList>
            <person name="Wang B."/>
            <person name="Shu S."/>
            <person name="Song C."/>
            <person name="Liu Y."/>
        </authorList>
    </citation>
    <scope>NUCLEOTIDE SEQUENCE [LARGE SCALE GENOMIC DNA]</scope>
    <source>
        <strain evidence="5">HL-2020</strain>
        <tissue evidence="5">Leaf</tissue>
    </source>
</reference>
<dbReference type="InterPro" id="IPR008922">
    <property type="entry name" value="Di-copper_centre_dom_sf"/>
</dbReference>
<dbReference type="PANTHER" id="PTHR11474">
    <property type="entry name" value="TYROSINASE FAMILY MEMBER"/>
    <property type="match status" value="1"/>
</dbReference>
<evidence type="ECO:0000256" key="1">
    <source>
        <dbReference type="ARBA" id="ARBA00022723"/>
    </source>
</evidence>
<feature type="transmembrane region" description="Helical" evidence="3">
    <location>
        <begin position="218"/>
        <end position="243"/>
    </location>
</feature>
<dbReference type="PANTHER" id="PTHR11474:SF76">
    <property type="entry name" value="SHKT DOMAIN-CONTAINING PROTEIN"/>
    <property type="match status" value="1"/>
</dbReference>
<dbReference type="Pfam" id="PF00264">
    <property type="entry name" value="Tyrosinase"/>
    <property type="match status" value="1"/>
</dbReference>
<keyword evidence="1" id="KW-0479">Metal-binding</keyword>
<protein>
    <recommendedName>
        <fullName evidence="4">Tyrosinase copper-binding domain-containing protein</fullName>
    </recommendedName>
</protein>
<name>A0A835HKR8_9MAGN</name>
<keyword evidence="2" id="KW-0186">Copper</keyword>
<feature type="domain" description="Tyrosinase copper-binding" evidence="4">
    <location>
        <begin position="34"/>
        <end position="143"/>
    </location>
</feature>